<protein>
    <recommendedName>
        <fullName evidence="7">Galactose oxidase</fullName>
    </recommendedName>
</protein>
<dbReference type="Pfam" id="PF24681">
    <property type="entry name" value="Kelch_KLHDC2_KLHL20_DRC7"/>
    <property type="match status" value="1"/>
</dbReference>
<dbReference type="PANTHER" id="PTHR46093:SF18">
    <property type="entry name" value="FIBRONECTIN TYPE-III DOMAIN-CONTAINING PROTEIN"/>
    <property type="match status" value="1"/>
</dbReference>
<evidence type="ECO:0000256" key="2">
    <source>
        <dbReference type="ARBA" id="ARBA00022737"/>
    </source>
</evidence>
<organism evidence="5 6">
    <name type="scientific">Mucor saturninus</name>
    <dbReference type="NCBI Taxonomy" id="64648"/>
    <lineage>
        <taxon>Eukaryota</taxon>
        <taxon>Fungi</taxon>
        <taxon>Fungi incertae sedis</taxon>
        <taxon>Mucoromycota</taxon>
        <taxon>Mucoromycotina</taxon>
        <taxon>Mucoromycetes</taxon>
        <taxon>Mucorales</taxon>
        <taxon>Mucorineae</taxon>
        <taxon>Mucoraceae</taxon>
        <taxon>Mucor</taxon>
    </lineage>
</organism>
<name>A0A8H7R053_9FUNG</name>
<evidence type="ECO:0000256" key="3">
    <source>
        <dbReference type="SAM" id="MobiDB-lite"/>
    </source>
</evidence>
<accession>A0A8H7R053</accession>
<feature type="region of interest" description="Disordered" evidence="3">
    <location>
        <begin position="460"/>
        <end position="495"/>
    </location>
</feature>
<proteinExistence type="predicted"/>
<evidence type="ECO:0000256" key="4">
    <source>
        <dbReference type="SAM" id="Phobius"/>
    </source>
</evidence>
<gene>
    <name evidence="5" type="ORF">INT47_000533</name>
</gene>
<reference evidence="5" key="1">
    <citation type="submission" date="2020-12" db="EMBL/GenBank/DDBJ databases">
        <title>Metabolic potential, ecology and presence of endohyphal bacteria is reflected in genomic diversity of Mucoromycotina.</title>
        <authorList>
            <person name="Muszewska A."/>
            <person name="Okrasinska A."/>
            <person name="Steczkiewicz K."/>
            <person name="Drgas O."/>
            <person name="Orlowska M."/>
            <person name="Perlinska-Lenart U."/>
            <person name="Aleksandrzak-Piekarczyk T."/>
            <person name="Szatraj K."/>
            <person name="Zielenkiewicz U."/>
            <person name="Pilsyk S."/>
            <person name="Malc E."/>
            <person name="Mieczkowski P."/>
            <person name="Kruszewska J.S."/>
            <person name="Biernat P."/>
            <person name="Pawlowska J."/>
        </authorList>
    </citation>
    <scope>NUCLEOTIDE SEQUENCE</scope>
    <source>
        <strain evidence="5">WA0000017839</strain>
    </source>
</reference>
<keyword evidence="4" id="KW-0812">Transmembrane</keyword>
<dbReference type="EMBL" id="JAEPRD010000066">
    <property type="protein sequence ID" value="KAG2201994.1"/>
    <property type="molecule type" value="Genomic_DNA"/>
</dbReference>
<dbReference type="InterPro" id="IPR015915">
    <property type="entry name" value="Kelch-typ_b-propeller"/>
</dbReference>
<sequence>MYLQRSFLADLFHVNNTCGYVGGQIYCVGGDTSSDFSGSYKIDQNLYSLDVAQFLGKEINALNDQWKVIIPAASFSFENRRAPISIVLPDEKKLMIVSGYHTAFNQKLSNQTIIYDTVTNTWEKSISYGEEGRGTRQMVANTAVPEVSTSGQIMNYTSDGQSFVGFRSIVKFSPSLKSWSGFTPQTNVPADYYPNSQSATIDPSTGKVYFFGGSYYSPFSNGSPTRVPFHSGYTFNTKSGGWAEEAYAGEIPTDRMFHSTNLLPNSNDIILYGGSNDGVKASTDYCYTLSLSSNKWTKLNLNFPTSVSGPRFSHSALVVNSTLFILFGRGPEGNLIPSMLGLNVSNVLNVTYTSIYNANVPKDMNNTNITSDRHTDDVDEAFPKSTPAESPTEIKSDGLSKGAIGGIAAGCVILVLALIIFGIFYLRRQKKARHDQQKNDMIDDEQIHVDWDKIDQEYREVSASSSPKPSDRVSSTNATKVSSSPLLSKTNPVQDVQRSNIKNVIKSPDATDIISVKPSMGNTYVKPDVQIR</sequence>
<evidence type="ECO:0000256" key="1">
    <source>
        <dbReference type="ARBA" id="ARBA00022441"/>
    </source>
</evidence>
<dbReference type="InterPro" id="IPR011043">
    <property type="entry name" value="Gal_Oxase/kelch_b-propeller"/>
</dbReference>
<comment type="caution">
    <text evidence="5">The sequence shown here is derived from an EMBL/GenBank/DDBJ whole genome shotgun (WGS) entry which is preliminary data.</text>
</comment>
<dbReference type="AlphaFoldDB" id="A0A8H7R053"/>
<keyword evidence="4" id="KW-0472">Membrane</keyword>
<evidence type="ECO:0000313" key="6">
    <source>
        <dbReference type="Proteomes" id="UP000603453"/>
    </source>
</evidence>
<dbReference type="Gene3D" id="2.120.10.80">
    <property type="entry name" value="Kelch-type beta propeller"/>
    <property type="match status" value="2"/>
</dbReference>
<keyword evidence="2" id="KW-0677">Repeat</keyword>
<dbReference type="OrthoDB" id="2263777at2759"/>
<dbReference type="Proteomes" id="UP000603453">
    <property type="component" value="Unassembled WGS sequence"/>
</dbReference>
<dbReference type="SUPFAM" id="SSF50965">
    <property type="entry name" value="Galactose oxidase, central domain"/>
    <property type="match status" value="1"/>
</dbReference>
<evidence type="ECO:0008006" key="7">
    <source>
        <dbReference type="Google" id="ProtNLM"/>
    </source>
</evidence>
<keyword evidence="1" id="KW-0880">Kelch repeat</keyword>
<evidence type="ECO:0000313" key="5">
    <source>
        <dbReference type="EMBL" id="KAG2201994.1"/>
    </source>
</evidence>
<feature type="region of interest" description="Disordered" evidence="3">
    <location>
        <begin position="366"/>
        <end position="396"/>
    </location>
</feature>
<feature type="transmembrane region" description="Helical" evidence="4">
    <location>
        <begin position="403"/>
        <end position="426"/>
    </location>
</feature>
<keyword evidence="6" id="KW-1185">Reference proteome</keyword>
<dbReference type="PANTHER" id="PTHR46093">
    <property type="entry name" value="ACYL-COA-BINDING DOMAIN-CONTAINING PROTEIN 5"/>
    <property type="match status" value="1"/>
</dbReference>
<feature type="compositionally biased region" description="Low complexity" evidence="3">
    <location>
        <begin position="461"/>
        <end position="475"/>
    </location>
</feature>
<keyword evidence="4" id="KW-1133">Transmembrane helix</keyword>
<feature type="compositionally biased region" description="Polar residues" evidence="3">
    <location>
        <begin position="476"/>
        <end position="495"/>
    </location>
</feature>